<name>A0ABY8MMJ6_9SPIO</name>
<evidence type="ECO:0000313" key="3">
    <source>
        <dbReference type="EMBL" id="WGK70423.1"/>
    </source>
</evidence>
<dbReference type="EMBL" id="CP123443">
    <property type="protein sequence ID" value="WGK70423.1"/>
    <property type="molecule type" value="Genomic_DNA"/>
</dbReference>
<accession>A0ABY8MMJ6</accession>
<dbReference type="RefSeq" id="WP_326928633.1">
    <property type="nucleotide sequence ID" value="NZ_CP123443.1"/>
</dbReference>
<evidence type="ECO:0000256" key="1">
    <source>
        <dbReference type="SAM" id="MobiDB-lite"/>
    </source>
</evidence>
<feature type="compositionally biased region" description="Basic residues" evidence="1">
    <location>
        <begin position="17"/>
        <end position="33"/>
    </location>
</feature>
<gene>
    <name evidence="3" type="ORF">P0082_02765</name>
</gene>
<dbReference type="InterPro" id="IPR012505">
    <property type="entry name" value="YbbR"/>
</dbReference>
<sequence length="354" mass="39585">MAKNNDKTKPTSAGKKMFAKRGPKQNTRQKPKRRSFWRAIVSNWQAKLLSLVGAIVIYGYYQSAIQDEVSFTLSPRTVGAQDRIVRFTDTRKVTLHLSGRTKDLENLRSSDFETYVRLNPDKNGAQNLPVQYRMRNNDLQLKKRVTVRIQPSFISLLAEKEEVRELPIEISIQGYPTTGYSLGAYRVYPDVVSVSGPASVMQKLEAISTKAIDITGKNQSFQKLADLELLPLPGLEKNVINELELAFERVQVEIQIDARSETQTFSIAPTVVNLPENLKLLDILPGTIQLTLQGNSDIFRQVEEEQLPISIQLDGGDIFASGRYALPVVVSRLPTGLSLLGSTPDRVSLIVSEE</sequence>
<proteinExistence type="predicted"/>
<feature type="region of interest" description="Disordered" evidence="1">
    <location>
        <begin position="1"/>
        <end position="33"/>
    </location>
</feature>
<organism evidence="3 4">
    <name type="scientific">Candidatus Haliotispira prima</name>
    <dbReference type="NCBI Taxonomy" id="3034016"/>
    <lineage>
        <taxon>Bacteria</taxon>
        <taxon>Pseudomonadati</taxon>
        <taxon>Spirochaetota</taxon>
        <taxon>Spirochaetia</taxon>
        <taxon>Spirochaetales</taxon>
        <taxon>Spirochaetaceae</taxon>
        <taxon>Candidatus Haliotispira</taxon>
    </lineage>
</organism>
<reference evidence="3 4" key="1">
    <citation type="submission" date="2023-04" db="EMBL/GenBank/DDBJ databases">
        <title>Spirochaete genome identified in red abalone sample constitutes a novel genus.</title>
        <authorList>
            <person name="Sharma S.P."/>
            <person name="Purcell C.M."/>
            <person name="Hyde J.R."/>
            <person name="Severin A.J."/>
        </authorList>
    </citation>
    <scope>NUCLEOTIDE SEQUENCE [LARGE SCALE GENOMIC DNA]</scope>
    <source>
        <strain evidence="3 4">SP-2023</strain>
    </source>
</reference>
<dbReference type="InterPro" id="IPR053154">
    <property type="entry name" value="c-di-AMP_regulator"/>
</dbReference>
<dbReference type="Gene3D" id="2.170.120.30">
    <property type="match status" value="2"/>
</dbReference>
<protein>
    <submittedName>
        <fullName evidence="3">CdaR family protein</fullName>
    </submittedName>
</protein>
<evidence type="ECO:0000256" key="2">
    <source>
        <dbReference type="SAM" id="Phobius"/>
    </source>
</evidence>
<feature type="transmembrane region" description="Helical" evidence="2">
    <location>
        <begin position="36"/>
        <end position="61"/>
    </location>
</feature>
<keyword evidence="2" id="KW-1133">Transmembrane helix</keyword>
<keyword evidence="4" id="KW-1185">Reference proteome</keyword>
<keyword evidence="2" id="KW-0472">Membrane</keyword>
<evidence type="ECO:0000313" key="4">
    <source>
        <dbReference type="Proteomes" id="UP001228690"/>
    </source>
</evidence>
<dbReference type="PANTHER" id="PTHR37804">
    <property type="entry name" value="CDAA REGULATORY PROTEIN CDAR"/>
    <property type="match status" value="1"/>
</dbReference>
<dbReference type="Pfam" id="PF07949">
    <property type="entry name" value="YbbR"/>
    <property type="match status" value="1"/>
</dbReference>
<keyword evidence="2" id="KW-0812">Transmembrane</keyword>
<dbReference type="Gene3D" id="2.170.120.40">
    <property type="entry name" value="YbbR-like domain"/>
    <property type="match status" value="1"/>
</dbReference>
<dbReference type="PANTHER" id="PTHR37804:SF1">
    <property type="entry name" value="CDAA REGULATORY PROTEIN CDAR"/>
    <property type="match status" value="1"/>
</dbReference>
<dbReference type="Proteomes" id="UP001228690">
    <property type="component" value="Chromosome"/>
</dbReference>